<keyword evidence="4" id="KW-0066">ATP synthesis</keyword>
<organism evidence="5 6">
    <name type="scientific">Acetomicrobium flavidum</name>
    <dbReference type="NCBI Taxonomy" id="49896"/>
    <lineage>
        <taxon>Bacteria</taxon>
        <taxon>Thermotogati</taxon>
        <taxon>Synergistota</taxon>
        <taxon>Synergistia</taxon>
        <taxon>Synergistales</taxon>
        <taxon>Acetomicrobiaceae</taxon>
        <taxon>Acetomicrobium</taxon>
    </lineage>
</organism>
<comment type="similarity">
    <text evidence="1 4">Belongs to the V-ATPase D subunit family.</text>
</comment>
<evidence type="ECO:0000313" key="5">
    <source>
        <dbReference type="EMBL" id="SIN62704.1"/>
    </source>
</evidence>
<protein>
    <recommendedName>
        <fullName evidence="4">V-type ATP synthase subunit D</fullName>
    </recommendedName>
    <alternativeName>
        <fullName evidence="4">V-ATPase subunit D</fullName>
    </alternativeName>
</protein>
<dbReference type="Pfam" id="PF01813">
    <property type="entry name" value="ATP-synt_D"/>
    <property type="match status" value="1"/>
</dbReference>
<dbReference type="InterPro" id="IPR002699">
    <property type="entry name" value="V_ATPase_D"/>
</dbReference>
<dbReference type="HAMAP" id="MF_00271">
    <property type="entry name" value="ATP_synth_D_arch"/>
    <property type="match status" value="1"/>
</dbReference>
<dbReference type="EMBL" id="FSQZ01000001">
    <property type="protein sequence ID" value="SIN62704.1"/>
    <property type="molecule type" value="Genomic_DNA"/>
</dbReference>
<evidence type="ECO:0000256" key="1">
    <source>
        <dbReference type="ARBA" id="ARBA00005850"/>
    </source>
</evidence>
<sequence>MANKLNVNPNRMMLNVIKRRLVAAKRGHKLLKDKQDALIKEFLQKARDATELREKVEAALIDCYRSFLMARAQMVPAILEQSLMMAGGGETGVEVTMRNLMSVVVPEFSVEESRSKSKGYGFAMTSGSLDLALEQFTALLPDLVRLAGEEKALRLMASEIERTRRRVNALEYVLIPAFEETIRDITMRLDEMERSNLSRLMRIKEIVRSH</sequence>
<reference evidence="5 6" key="1">
    <citation type="submission" date="2016-11" db="EMBL/GenBank/DDBJ databases">
        <authorList>
            <person name="Varghese N."/>
            <person name="Submissions S."/>
        </authorList>
    </citation>
    <scope>NUCLEOTIDE SEQUENCE [LARGE SCALE GENOMIC DNA]</scope>
    <source>
        <strain evidence="5 6">DSM 20664</strain>
    </source>
</reference>
<dbReference type="Proteomes" id="UP000185093">
    <property type="component" value="Unassembled WGS sequence"/>
</dbReference>
<name>A0ABY1JAW1_9BACT</name>
<keyword evidence="2 4" id="KW-0813">Transport</keyword>
<accession>A0ABY1JAW1</accession>
<comment type="caution">
    <text evidence="5">The sequence shown here is derived from an EMBL/GenBank/DDBJ whole genome shotgun (WGS) entry which is preliminary data.</text>
</comment>
<proteinExistence type="inferred from homology"/>
<evidence type="ECO:0000256" key="4">
    <source>
        <dbReference type="HAMAP-Rule" id="MF_00271"/>
    </source>
</evidence>
<keyword evidence="6" id="KW-1185">Reference proteome</keyword>
<keyword evidence="4" id="KW-0375">Hydrogen ion transport</keyword>
<dbReference type="RefSeq" id="WP_014806761.1">
    <property type="nucleotide sequence ID" value="NZ_DAONBL010000001.1"/>
</dbReference>
<gene>
    <name evidence="4" type="primary">atpD</name>
    <name evidence="5" type="ORF">SAMN05444368_0227</name>
</gene>
<dbReference type="Gene3D" id="1.10.287.3240">
    <property type="match status" value="1"/>
</dbReference>
<dbReference type="NCBIfam" id="TIGR00309">
    <property type="entry name" value="V_ATPase_subD"/>
    <property type="match status" value="1"/>
</dbReference>
<keyword evidence="3 4" id="KW-0406">Ion transport</keyword>
<dbReference type="PANTHER" id="PTHR11671">
    <property type="entry name" value="V-TYPE ATP SYNTHASE SUBUNIT D"/>
    <property type="match status" value="1"/>
</dbReference>
<evidence type="ECO:0000256" key="2">
    <source>
        <dbReference type="ARBA" id="ARBA00022448"/>
    </source>
</evidence>
<comment type="function">
    <text evidence="4">Produces ATP from ADP in the presence of a proton gradient across the membrane.</text>
</comment>
<evidence type="ECO:0000313" key="6">
    <source>
        <dbReference type="Proteomes" id="UP000185093"/>
    </source>
</evidence>
<evidence type="ECO:0000256" key="3">
    <source>
        <dbReference type="ARBA" id="ARBA00023065"/>
    </source>
</evidence>